<dbReference type="PANTHER" id="PTHR23504">
    <property type="entry name" value="MAJOR FACILITATOR SUPERFAMILY DOMAIN-CONTAINING PROTEIN 10"/>
    <property type="match status" value="1"/>
</dbReference>
<dbReference type="Pfam" id="PF07690">
    <property type="entry name" value="MFS_1"/>
    <property type="match status" value="1"/>
</dbReference>
<sequence length="389" mass="40382">MPLLLVLVFLNIAGFSLILPLLPFYGHAFGAGPFAIACLFAAYSLGNIAGEIFWGRRSDLTGRRPVLVLTTACAAVTYIAFAFSQNLETALVLRVVGGFFGGTLGVVQGVIADITPPRDRAKVMGFFGAAFNFGFAVGPAIGGLLASPEQGLAGFHLPIFAAAALAAGASLWAWQFLAETRQPGPARTPPRYGEAVSFVSTSPLLWRLLLISWCGIAIFASTEAIFGLWTERAFGWTTHEVGLTFLAVGGVGLLVQTLGIGPLVKRFGEAKVIVGGLILLCAAVGLQPVFHAPVATVCLMALMMAGHSLAFPNAGALISRNTPPERQGSVMGLSMASNASSRIIAPPLFGLVFGLSADAPFLLGAVIIVLVVPVALAVVKLTAPRPATA</sequence>
<dbReference type="GO" id="GO:0016020">
    <property type="term" value="C:membrane"/>
    <property type="evidence" value="ECO:0007669"/>
    <property type="project" value="UniProtKB-SubCell"/>
</dbReference>
<name>A0A124JVP2_9SPHN</name>
<keyword evidence="9" id="KW-1185">Reference proteome</keyword>
<evidence type="ECO:0000256" key="6">
    <source>
        <dbReference type="SAM" id="Phobius"/>
    </source>
</evidence>
<dbReference type="InterPro" id="IPR020846">
    <property type="entry name" value="MFS_dom"/>
</dbReference>
<comment type="subcellular location">
    <subcellularLocation>
        <location evidence="1">Membrane</location>
        <topology evidence="1">Multi-pass membrane protein</topology>
    </subcellularLocation>
</comment>
<dbReference type="AlphaFoldDB" id="A0A124JVP2"/>
<dbReference type="Proteomes" id="UP000058012">
    <property type="component" value="Unassembled WGS sequence"/>
</dbReference>
<dbReference type="InterPro" id="IPR001958">
    <property type="entry name" value="Tet-R_TetA/multi-R_MdtG-like"/>
</dbReference>
<keyword evidence="2" id="KW-0813">Transport</keyword>
<feature type="domain" description="Major facilitator superfamily (MFS) profile" evidence="7">
    <location>
        <begin position="1"/>
        <end position="383"/>
    </location>
</feature>
<feature type="transmembrane region" description="Helical" evidence="6">
    <location>
        <begin position="91"/>
        <end position="111"/>
    </location>
</feature>
<evidence type="ECO:0000313" key="8">
    <source>
        <dbReference type="EMBL" id="KUR72482.1"/>
    </source>
</evidence>
<dbReference type="InterPro" id="IPR036259">
    <property type="entry name" value="MFS_trans_sf"/>
</dbReference>
<evidence type="ECO:0000256" key="2">
    <source>
        <dbReference type="ARBA" id="ARBA00022448"/>
    </source>
</evidence>
<evidence type="ECO:0000313" key="9">
    <source>
        <dbReference type="Proteomes" id="UP000058012"/>
    </source>
</evidence>
<feature type="transmembrane region" description="Helical" evidence="6">
    <location>
        <begin position="208"/>
        <end position="229"/>
    </location>
</feature>
<evidence type="ECO:0000256" key="4">
    <source>
        <dbReference type="ARBA" id="ARBA00022989"/>
    </source>
</evidence>
<feature type="transmembrane region" description="Helical" evidence="6">
    <location>
        <begin position="241"/>
        <end position="260"/>
    </location>
</feature>
<dbReference type="PROSITE" id="PS50850">
    <property type="entry name" value="MFS"/>
    <property type="match status" value="1"/>
</dbReference>
<evidence type="ECO:0000259" key="7">
    <source>
        <dbReference type="PROSITE" id="PS50850"/>
    </source>
</evidence>
<dbReference type="GO" id="GO:0022857">
    <property type="term" value="F:transmembrane transporter activity"/>
    <property type="evidence" value="ECO:0007669"/>
    <property type="project" value="InterPro"/>
</dbReference>
<dbReference type="CDD" id="cd17330">
    <property type="entry name" value="MFS_SLC46_TetA_like"/>
    <property type="match status" value="1"/>
</dbReference>
<evidence type="ECO:0000256" key="1">
    <source>
        <dbReference type="ARBA" id="ARBA00004141"/>
    </source>
</evidence>
<gene>
    <name evidence="8" type="ORF">AQZ52_04345</name>
</gene>
<feature type="transmembrane region" description="Helical" evidence="6">
    <location>
        <begin position="152"/>
        <end position="174"/>
    </location>
</feature>
<feature type="transmembrane region" description="Helical" evidence="6">
    <location>
        <begin position="24"/>
        <end position="45"/>
    </location>
</feature>
<dbReference type="STRING" id="1117702.AQZ52_04345"/>
<reference evidence="8 9" key="1">
    <citation type="submission" date="2015-10" db="EMBL/GenBank/DDBJ databases">
        <title>Draft genome sequence of Novosphingobium fuchskuhlense DSM 25065 isolated from a surface water sample of the southwest basin of Lake Grosse Fuchskuhle.</title>
        <authorList>
            <person name="Ruckert C."/>
            <person name="Winkler A."/>
            <person name="Glaeser J."/>
            <person name="Grossart H.-P."/>
            <person name="Kalinowski J."/>
            <person name="Glaeser S."/>
        </authorList>
    </citation>
    <scope>NUCLEOTIDE SEQUENCE [LARGE SCALE GENOMIC DNA]</scope>
    <source>
        <strain evidence="8 9">FNE08-7</strain>
    </source>
</reference>
<feature type="transmembrane region" description="Helical" evidence="6">
    <location>
        <begin position="66"/>
        <end position="85"/>
    </location>
</feature>
<keyword evidence="4 6" id="KW-1133">Transmembrane helix</keyword>
<evidence type="ECO:0000256" key="3">
    <source>
        <dbReference type="ARBA" id="ARBA00022692"/>
    </source>
</evidence>
<keyword evidence="5 6" id="KW-0472">Membrane</keyword>
<dbReference type="InterPro" id="IPR011701">
    <property type="entry name" value="MFS"/>
</dbReference>
<comment type="caution">
    <text evidence="8">The sequence shown here is derived from an EMBL/GenBank/DDBJ whole genome shotgun (WGS) entry which is preliminary data.</text>
</comment>
<feature type="transmembrane region" description="Helical" evidence="6">
    <location>
        <begin position="361"/>
        <end position="383"/>
    </location>
</feature>
<dbReference type="EMBL" id="LLZS01000003">
    <property type="protein sequence ID" value="KUR72482.1"/>
    <property type="molecule type" value="Genomic_DNA"/>
</dbReference>
<feature type="transmembrane region" description="Helical" evidence="6">
    <location>
        <begin position="272"/>
        <end position="288"/>
    </location>
</feature>
<protein>
    <recommendedName>
        <fullName evidence="7">Major facilitator superfamily (MFS) profile domain-containing protein</fullName>
    </recommendedName>
</protein>
<proteinExistence type="predicted"/>
<dbReference type="SUPFAM" id="SSF103473">
    <property type="entry name" value="MFS general substrate transporter"/>
    <property type="match status" value="1"/>
</dbReference>
<keyword evidence="3 6" id="KW-0812">Transmembrane</keyword>
<dbReference type="PRINTS" id="PR01035">
    <property type="entry name" value="TCRTETA"/>
</dbReference>
<feature type="transmembrane region" description="Helical" evidence="6">
    <location>
        <begin position="123"/>
        <end position="146"/>
    </location>
</feature>
<evidence type="ECO:0000256" key="5">
    <source>
        <dbReference type="ARBA" id="ARBA00023136"/>
    </source>
</evidence>
<organism evidence="8 9">
    <name type="scientific">Novosphingobium fuchskuhlense</name>
    <dbReference type="NCBI Taxonomy" id="1117702"/>
    <lineage>
        <taxon>Bacteria</taxon>
        <taxon>Pseudomonadati</taxon>
        <taxon>Pseudomonadota</taxon>
        <taxon>Alphaproteobacteria</taxon>
        <taxon>Sphingomonadales</taxon>
        <taxon>Sphingomonadaceae</taxon>
        <taxon>Novosphingobium</taxon>
    </lineage>
</organism>
<dbReference type="Gene3D" id="1.20.1250.20">
    <property type="entry name" value="MFS general substrate transporter like domains"/>
    <property type="match status" value="1"/>
</dbReference>
<dbReference type="PANTHER" id="PTHR23504:SF15">
    <property type="entry name" value="MAJOR FACILITATOR SUPERFAMILY (MFS) PROFILE DOMAIN-CONTAINING PROTEIN"/>
    <property type="match status" value="1"/>
</dbReference>
<accession>A0A124JVP2</accession>